<dbReference type="EMBL" id="BGZK01000615">
    <property type="protein sequence ID" value="GBP53047.1"/>
    <property type="molecule type" value="Genomic_DNA"/>
</dbReference>
<evidence type="ECO:0000313" key="3">
    <source>
        <dbReference type="Proteomes" id="UP000299102"/>
    </source>
</evidence>
<keyword evidence="3" id="KW-1185">Reference proteome</keyword>
<accession>A0A4C1WSF1</accession>
<evidence type="ECO:0000256" key="1">
    <source>
        <dbReference type="SAM" id="MobiDB-lite"/>
    </source>
</evidence>
<sequence length="82" mass="9711">MQICYGKNYDKNQKNRESKECQPQTQDTVQESHNGTQGVEEEQEGDHKRWEDDIGQIAGITWGRVAIEKPEWRRLEEAFDTW</sequence>
<feature type="region of interest" description="Disordered" evidence="1">
    <location>
        <begin position="1"/>
        <end position="50"/>
    </location>
</feature>
<gene>
    <name evidence="2" type="ORF">EVAR_43333_1</name>
</gene>
<dbReference type="Proteomes" id="UP000299102">
    <property type="component" value="Unassembled WGS sequence"/>
</dbReference>
<feature type="compositionally biased region" description="Basic and acidic residues" evidence="1">
    <location>
        <begin position="8"/>
        <end position="20"/>
    </location>
</feature>
<proteinExistence type="predicted"/>
<evidence type="ECO:0000313" key="2">
    <source>
        <dbReference type="EMBL" id="GBP53047.1"/>
    </source>
</evidence>
<protein>
    <submittedName>
        <fullName evidence="2">Uncharacterized protein</fullName>
    </submittedName>
</protein>
<feature type="compositionally biased region" description="Polar residues" evidence="1">
    <location>
        <begin position="21"/>
        <end position="37"/>
    </location>
</feature>
<dbReference type="AlphaFoldDB" id="A0A4C1WSF1"/>
<name>A0A4C1WSF1_EUMVA</name>
<comment type="caution">
    <text evidence="2">The sequence shown here is derived from an EMBL/GenBank/DDBJ whole genome shotgun (WGS) entry which is preliminary data.</text>
</comment>
<reference evidence="2 3" key="1">
    <citation type="journal article" date="2019" name="Commun. Biol.">
        <title>The bagworm genome reveals a unique fibroin gene that provides high tensile strength.</title>
        <authorList>
            <person name="Kono N."/>
            <person name="Nakamura H."/>
            <person name="Ohtoshi R."/>
            <person name="Tomita M."/>
            <person name="Numata K."/>
            <person name="Arakawa K."/>
        </authorList>
    </citation>
    <scope>NUCLEOTIDE SEQUENCE [LARGE SCALE GENOMIC DNA]</scope>
</reference>
<dbReference type="OrthoDB" id="8193815at2759"/>
<organism evidence="2 3">
    <name type="scientific">Eumeta variegata</name>
    <name type="common">Bagworm moth</name>
    <name type="synonym">Eumeta japonica</name>
    <dbReference type="NCBI Taxonomy" id="151549"/>
    <lineage>
        <taxon>Eukaryota</taxon>
        <taxon>Metazoa</taxon>
        <taxon>Ecdysozoa</taxon>
        <taxon>Arthropoda</taxon>
        <taxon>Hexapoda</taxon>
        <taxon>Insecta</taxon>
        <taxon>Pterygota</taxon>
        <taxon>Neoptera</taxon>
        <taxon>Endopterygota</taxon>
        <taxon>Lepidoptera</taxon>
        <taxon>Glossata</taxon>
        <taxon>Ditrysia</taxon>
        <taxon>Tineoidea</taxon>
        <taxon>Psychidae</taxon>
        <taxon>Oiketicinae</taxon>
        <taxon>Eumeta</taxon>
    </lineage>
</organism>